<keyword evidence="1" id="KW-0812">Transmembrane</keyword>
<accession>A0A9X1HMK5</accession>
<gene>
    <name evidence="2" type="ORF">LDX50_02745</name>
</gene>
<dbReference type="RefSeq" id="WP_225696876.1">
    <property type="nucleotide sequence ID" value="NZ_JAIXNE010000001.1"/>
</dbReference>
<keyword evidence="1" id="KW-0472">Membrane</keyword>
<feature type="transmembrane region" description="Helical" evidence="1">
    <location>
        <begin position="187"/>
        <end position="207"/>
    </location>
</feature>
<evidence type="ECO:0000313" key="2">
    <source>
        <dbReference type="EMBL" id="MCA6073765.1"/>
    </source>
</evidence>
<evidence type="ECO:0000313" key="3">
    <source>
        <dbReference type="Proteomes" id="UP001139409"/>
    </source>
</evidence>
<feature type="transmembrane region" description="Helical" evidence="1">
    <location>
        <begin position="38"/>
        <end position="58"/>
    </location>
</feature>
<keyword evidence="3" id="KW-1185">Reference proteome</keyword>
<comment type="caution">
    <text evidence="2">The sequence shown here is derived from an EMBL/GenBank/DDBJ whole genome shotgun (WGS) entry which is preliminary data.</text>
</comment>
<proteinExistence type="predicted"/>
<evidence type="ECO:0000256" key="1">
    <source>
        <dbReference type="SAM" id="Phobius"/>
    </source>
</evidence>
<protein>
    <recommendedName>
        <fullName evidence="4">Beta-carotene 15,15'-monooxygenase</fullName>
    </recommendedName>
</protein>
<feature type="transmembrane region" description="Helical" evidence="1">
    <location>
        <begin position="99"/>
        <end position="117"/>
    </location>
</feature>
<keyword evidence="1" id="KW-1133">Transmembrane helix</keyword>
<feature type="transmembrane region" description="Helical" evidence="1">
    <location>
        <begin position="213"/>
        <end position="233"/>
    </location>
</feature>
<feature type="transmembrane region" description="Helical" evidence="1">
    <location>
        <begin position="70"/>
        <end position="87"/>
    </location>
</feature>
<feature type="transmembrane region" description="Helical" evidence="1">
    <location>
        <begin position="12"/>
        <end position="32"/>
    </location>
</feature>
<dbReference type="Proteomes" id="UP001139409">
    <property type="component" value="Unassembled WGS sequence"/>
</dbReference>
<dbReference type="AlphaFoldDB" id="A0A9X1HMK5"/>
<evidence type="ECO:0008006" key="4">
    <source>
        <dbReference type="Google" id="ProtNLM"/>
    </source>
</evidence>
<reference evidence="2" key="1">
    <citation type="submission" date="2021-09" db="EMBL/GenBank/DDBJ databases">
        <title>Fulvivirga sp. isolated from coastal sediment.</title>
        <authorList>
            <person name="Yu H."/>
        </authorList>
    </citation>
    <scope>NUCLEOTIDE SEQUENCE</scope>
    <source>
        <strain evidence="2">1062</strain>
    </source>
</reference>
<dbReference type="EMBL" id="JAIXNE010000001">
    <property type="protein sequence ID" value="MCA6073765.1"/>
    <property type="molecule type" value="Genomic_DNA"/>
</dbReference>
<sequence>MPNVLSFSKNQVVAIIIPTLMLGALATIMTTVNLKGDNLLQLGLTADLLLTVPLVYFLLIRTTNIPKTTVIPVMIIGLILGSYLLPADGQQYLSLFRTWALPVIELTVLSLLVYKLHKAFRRYKELKGTSPDFFTTLKSVCREILPQKLVLPFATEIGVFYYGFFYWKNKSHLENEFTCHKESGAQVLLAGLILILGIETVALHFLLGLWSTTAAWVLTAISIYSAIQVFGIIRSLPKRPIHIEDGNLMLRWGILNEAEIPLEDITAIELSNAEMDRNDRVRSLSPLSQVEGHNVILRLKRENVLTGFYGIKRTFDVLALHMDNPAEFKEKLESAMN</sequence>
<name>A0A9X1HMK5_9BACT</name>
<organism evidence="2 3">
    <name type="scientific">Fulvivirga sedimenti</name>
    <dbReference type="NCBI Taxonomy" id="2879465"/>
    <lineage>
        <taxon>Bacteria</taxon>
        <taxon>Pseudomonadati</taxon>
        <taxon>Bacteroidota</taxon>
        <taxon>Cytophagia</taxon>
        <taxon>Cytophagales</taxon>
        <taxon>Fulvivirgaceae</taxon>
        <taxon>Fulvivirga</taxon>
    </lineage>
</organism>